<dbReference type="SUPFAM" id="SSF55874">
    <property type="entry name" value="ATPase domain of HSP90 chaperone/DNA topoisomerase II/histidine kinase"/>
    <property type="match status" value="1"/>
</dbReference>
<reference evidence="2" key="2">
    <citation type="submission" date="2020-08" db="EMBL/GenBank/DDBJ databases">
        <authorList>
            <person name="Chen M."/>
            <person name="Teng W."/>
            <person name="Zhao L."/>
            <person name="Hu C."/>
            <person name="Zhou Y."/>
            <person name="Han B."/>
            <person name="Song L."/>
            <person name="Shu W."/>
        </authorList>
    </citation>
    <scope>NUCLEOTIDE SEQUENCE</scope>
    <source>
        <strain evidence="2">FACHB-1277</strain>
    </source>
</reference>
<dbReference type="InterPro" id="IPR003594">
    <property type="entry name" value="HATPase_dom"/>
</dbReference>
<evidence type="ECO:0000313" key="2">
    <source>
        <dbReference type="EMBL" id="MBD2148558.1"/>
    </source>
</evidence>
<organism evidence="2 3">
    <name type="scientific">Pseudanabaena cinerea FACHB-1277</name>
    <dbReference type="NCBI Taxonomy" id="2949581"/>
    <lineage>
        <taxon>Bacteria</taxon>
        <taxon>Bacillati</taxon>
        <taxon>Cyanobacteriota</taxon>
        <taxon>Cyanophyceae</taxon>
        <taxon>Pseudanabaenales</taxon>
        <taxon>Pseudanabaenaceae</taxon>
        <taxon>Pseudanabaena</taxon>
        <taxon>Pseudanabaena cinerea</taxon>
    </lineage>
</organism>
<evidence type="ECO:0000259" key="1">
    <source>
        <dbReference type="Pfam" id="PF13581"/>
    </source>
</evidence>
<dbReference type="CDD" id="cd16936">
    <property type="entry name" value="HATPase_RsbW-like"/>
    <property type="match status" value="1"/>
</dbReference>
<name>A0A926UPV1_9CYAN</name>
<keyword evidence="2" id="KW-0067">ATP-binding</keyword>
<feature type="domain" description="Histidine kinase/HSP90-like ATPase" evidence="1">
    <location>
        <begin position="19"/>
        <end position="148"/>
    </location>
</feature>
<sequence length="154" mass="17836">MSYKYHIQLNSDIYELTKLQAWFQQFKPFLPNITWMQCNLVLVEVFTNVVSYAHEGMPQETPIDIEIKIHPISKDSGMIELRIWDCGQSFDLNAEVEKATCRMQRSQDNLNIDDIPTGGRGLYIAKTVADHINYESDVDGRNCFVMTKNFPRPT</sequence>
<protein>
    <submittedName>
        <fullName evidence="2">ATP-binding protein</fullName>
    </submittedName>
</protein>
<gene>
    <name evidence="2" type="ORF">H6F44_00190</name>
</gene>
<keyword evidence="3" id="KW-1185">Reference proteome</keyword>
<comment type="caution">
    <text evidence="2">The sequence shown here is derived from an EMBL/GenBank/DDBJ whole genome shotgun (WGS) entry which is preliminary data.</text>
</comment>
<dbReference type="Gene3D" id="3.30.565.10">
    <property type="entry name" value="Histidine kinase-like ATPase, C-terminal domain"/>
    <property type="match status" value="1"/>
</dbReference>
<dbReference type="Proteomes" id="UP000631421">
    <property type="component" value="Unassembled WGS sequence"/>
</dbReference>
<proteinExistence type="predicted"/>
<accession>A0A926UPV1</accession>
<keyword evidence="2" id="KW-0547">Nucleotide-binding</keyword>
<evidence type="ECO:0000313" key="3">
    <source>
        <dbReference type="Proteomes" id="UP000631421"/>
    </source>
</evidence>
<dbReference type="EMBL" id="JACJPY010000001">
    <property type="protein sequence ID" value="MBD2148558.1"/>
    <property type="molecule type" value="Genomic_DNA"/>
</dbReference>
<dbReference type="AlphaFoldDB" id="A0A926UPV1"/>
<reference evidence="2" key="1">
    <citation type="journal article" date="2015" name="ISME J.">
        <title>Draft Genome Sequence of Streptomyces incarnatus NRRL8089, which Produces the Nucleoside Antibiotic Sinefungin.</title>
        <authorList>
            <person name="Oshima K."/>
            <person name="Hattori M."/>
            <person name="Shimizu H."/>
            <person name="Fukuda K."/>
            <person name="Nemoto M."/>
            <person name="Inagaki K."/>
            <person name="Tamura T."/>
        </authorList>
    </citation>
    <scope>NUCLEOTIDE SEQUENCE</scope>
    <source>
        <strain evidence="2">FACHB-1277</strain>
    </source>
</reference>
<dbReference type="RefSeq" id="WP_190348903.1">
    <property type="nucleotide sequence ID" value="NZ_JACJPY010000001.1"/>
</dbReference>
<dbReference type="Pfam" id="PF13581">
    <property type="entry name" value="HATPase_c_2"/>
    <property type="match status" value="1"/>
</dbReference>
<dbReference type="InterPro" id="IPR036890">
    <property type="entry name" value="HATPase_C_sf"/>
</dbReference>
<dbReference type="GO" id="GO:0005524">
    <property type="term" value="F:ATP binding"/>
    <property type="evidence" value="ECO:0007669"/>
    <property type="project" value="UniProtKB-KW"/>
</dbReference>